<dbReference type="EMBL" id="RXHU01000090">
    <property type="protein sequence ID" value="RTE04363.1"/>
    <property type="molecule type" value="Genomic_DNA"/>
</dbReference>
<keyword evidence="1" id="KW-1133">Transmembrane helix</keyword>
<keyword evidence="1" id="KW-0812">Transmembrane</keyword>
<keyword evidence="3" id="KW-1185">Reference proteome</keyword>
<feature type="transmembrane region" description="Helical" evidence="1">
    <location>
        <begin position="203"/>
        <end position="222"/>
    </location>
</feature>
<dbReference type="OrthoDB" id="2663350at2"/>
<feature type="transmembrane region" description="Helical" evidence="1">
    <location>
        <begin position="46"/>
        <end position="66"/>
    </location>
</feature>
<gene>
    <name evidence="2" type="ORF">EJQ19_26600</name>
</gene>
<feature type="transmembrane region" description="Helical" evidence="1">
    <location>
        <begin position="21"/>
        <end position="40"/>
    </location>
</feature>
<proteinExistence type="predicted"/>
<keyword evidence="1" id="KW-0472">Membrane</keyword>
<dbReference type="RefSeq" id="WP_126144258.1">
    <property type="nucleotide sequence ID" value="NZ_RXHU01000090.1"/>
</dbReference>
<organism evidence="2 3">
    <name type="scientific">Paenibacillus whitsoniae</name>
    <dbReference type="NCBI Taxonomy" id="2496558"/>
    <lineage>
        <taxon>Bacteria</taxon>
        <taxon>Bacillati</taxon>
        <taxon>Bacillota</taxon>
        <taxon>Bacilli</taxon>
        <taxon>Bacillales</taxon>
        <taxon>Paenibacillaceae</taxon>
        <taxon>Paenibacillus</taxon>
    </lineage>
</organism>
<feature type="transmembrane region" description="Helical" evidence="1">
    <location>
        <begin position="87"/>
        <end position="108"/>
    </location>
</feature>
<name>A0A3S0AL04_9BACL</name>
<accession>A0A3S0AL04</accession>
<evidence type="ECO:0000313" key="2">
    <source>
        <dbReference type="EMBL" id="RTE04363.1"/>
    </source>
</evidence>
<feature type="transmembrane region" description="Helical" evidence="1">
    <location>
        <begin position="136"/>
        <end position="156"/>
    </location>
</feature>
<sequence>MNRIQSVVKMHMRNPLSWFMMPWVIIAVSFAINFIISSSLNDGEDIHTGSIASIFVYTFVAGTLTLKDTFSFALGFSVRRKDYWLGTVLMAVSTYVLSGLLLTALTFIEDGTHGWGVRLHFFKVEFLGDLSFPSMLGINVILLLHFYFLGLAISSLHRRTGAIGMYGFFTALLLLGSIGTYVMTHYQLWMDFGLWVAHHYMSFFWWMIPLALIYSVISYGLLRRAAA</sequence>
<dbReference type="AlphaFoldDB" id="A0A3S0AL04"/>
<reference evidence="2 3" key="1">
    <citation type="submission" date="2018-12" db="EMBL/GenBank/DDBJ databases">
        <title>Bacillus ochoae sp. nov., Paenibacillus whitsoniae sp. nov., Paenibacillus spiritus sp. nov. Isolated from the Mars Exploration Rover during spacecraft assembly.</title>
        <authorList>
            <person name="Seuylemezian A."/>
            <person name="Vaishampayan P."/>
        </authorList>
    </citation>
    <scope>NUCLEOTIDE SEQUENCE [LARGE SCALE GENOMIC DNA]</scope>
    <source>
        <strain evidence="2 3">MER 54</strain>
    </source>
</reference>
<evidence type="ECO:0000256" key="1">
    <source>
        <dbReference type="SAM" id="Phobius"/>
    </source>
</evidence>
<comment type="caution">
    <text evidence="2">The sequence shown here is derived from an EMBL/GenBank/DDBJ whole genome shotgun (WGS) entry which is preliminary data.</text>
</comment>
<dbReference type="Proteomes" id="UP000276128">
    <property type="component" value="Unassembled WGS sequence"/>
</dbReference>
<feature type="transmembrane region" description="Helical" evidence="1">
    <location>
        <begin position="163"/>
        <end position="183"/>
    </location>
</feature>
<evidence type="ECO:0000313" key="3">
    <source>
        <dbReference type="Proteomes" id="UP000276128"/>
    </source>
</evidence>
<protein>
    <submittedName>
        <fullName evidence="2">Uncharacterized protein</fullName>
    </submittedName>
</protein>